<evidence type="ECO:0000256" key="11">
    <source>
        <dbReference type="RuleBase" id="RU367104"/>
    </source>
</evidence>
<dbReference type="Pfam" id="PF21403">
    <property type="entry name" value="OTU1_UBXL"/>
    <property type="match status" value="1"/>
</dbReference>
<reference evidence="14 15" key="1">
    <citation type="submission" date="2015-10" db="EMBL/GenBank/DDBJ databases">
        <title>Full genome of DAOMC 229536 Phialocephala scopiformis, a fungal endophyte of spruce producing the potent anti-insectan compound rugulosin.</title>
        <authorList>
            <consortium name="DOE Joint Genome Institute"/>
            <person name="Walker A.K."/>
            <person name="Frasz S.L."/>
            <person name="Seifert K.A."/>
            <person name="Miller J.D."/>
            <person name="Mondo S.J."/>
            <person name="Labutti K."/>
            <person name="Lipzen A."/>
            <person name="Dockter R."/>
            <person name="Kennedy M."/>
            <person name="Grigoriev I.V."/>
            <person name="Spatafora J.W."/>
        </authorList>
    </citation>
    <scope>NUCLEOTIDE SEQUENCE [LARGE SCALE GENOMIC DNA]</scope>
    <source>
        <strain evidence="14 15">CBS 120377</strain>
    </source>
</reference>
<evidence type="ECO:0000256" key="5">
    <source>
        <dbReference type="ARBA" id="ARBA00022723"/>
    </source>
</evidence>
<dbReference type="Pfam" id="PF02338">
    <property type="entry name" value="OTU"/>
    <property type="match status" value="1"/>
</dbReference>
<dbReference type="Pfam" id="PF24560">
    <property type="entry name" value="zf-C2H2_OTU1_C"/>
    <property type="match status" value="1"/>
</dbReference>
<feature type="region of interest" description="Disordered" evidence="12">
    <location>
        <begin position="69"/>
        <end position="149"/>
    </location>
</feature>
<dbReference type="FunFam" id="3.90.70.80:FF:000016">
    <property type="entry name" value="Putative ubiquitin thioesterase otu1"/>
    <property type="match status" value="1"/>
</dbReference>
<dbReference type="PROSITE" id="PS50802">
    <property type="entry name" value="OTU"/>
    <property type="match status" value="1"/>
</dbReference>
<feature type="compositionally biased region" description="Basic and acidic residues" evidence="12">
    <location>
        <begin position="122"/>
        <end position="134"/>
    </location>
</feature>
<dbReference type="InterPro" id="IPR057766">
    <property type="entry name" value="Znf-C2H2_OTU1-like_C"/>
</dbReference>
<evidence type="ECO:0000256" key="4">
    <source>
        <dbReference type="ARBA" id="ARBA00022670"/>
    </source>
</evidence>
<dbReference type="Gene3D" id="3.10.20.90">
    <property type="entry name" value="Phosphatidylinositol 3-kinase Catalytic Subunit, Chain A, domain 1"/>
    <property type="match status" value="1"/>
</dbReference>
<dbReference type="GO" id="GO:0016579">
    <property type="term" value="P:protein deubiquitination"/>
    <property type="evidence" value="ECO:0007669"/>
    <property type="project" value="TreeGrafter"/>
</dbReference>
<keyword evidence="4" id="KW-0645">Protease</keyword>
<evidence type="ECO:0000256" key="9">
    <source>
        <dbReference type="ARBA" id="ARBA00022807"/>
    </source>
</evidence>
<dbReference type="GO" id="GO:0005829">
    <property type="term" value="C:cytosol"/>
    <property type="evidence" value="ECO:0007669"/>
    <property type="project" value="TreeGrafter"/>
</dbReference>
<dbReference type="RefSeq" id="XP_018069075.1">
    <property type="nucleotide sequence ID" value="XM_018217679.1"/>
</dbReference>
<dbReference type="EMBL" id="KQ947419">
    <property type="protein sequence ID" value="KUJ14720.1"/>
    <property type="molecule type" value="Genomic_DNA"/>
</dbReference>
<comment type="subcellular location">
    <subcellularLocation>
        <location evidence="2 11">Cytoplasm</location>
    </subcellularLocation>
</comment>
<evidence type="ECO:0000256" key="2">
    <source>
        <dbReference type="ARBA" id="ARBA00004496"/>
    </source>
</evidence>
<protein>
    <recommendedName>
        <fullName evidence="11">Ubiquitin thioesterase OTU</fullName>
        <ecNumber evidence="11">3.4.19.12</ecNumber>
    </recommendedName>
</protein>
<dbReference type="InParanoid" id="A0A194X3E5"/>
<keyword evidence="6" id="KW-0863">Zinc-finger</keyword>
<feature type="compositionally biased region" description="Basic and acidic residues" evidence="12">
    <location>
        <begin position="76"/>
        <end position="87"/>
    </location>
</feature>
<feature type="compositionally biased region" description="Low complexity" evidence="12">
    <location>
        <begin position="103"/>
        <end position="121"/>
    </location>
</feature>
<dbReference type="STRING" id="149040.A0A194X3E5"/>
<dbReference type="GeneID" id="28827405"/>
<dbReference type="CDD" id="cd22745">
    <property type="entry name" value="OTU_OTU1"/>
    <property type="match status" value="1"/>
</dbReference>
<evidence type="ECO:0000313" key="14">
    <source>
        <dbReference type="EMBL" id="KUJ14720.1"/>
    </source>
</evidence>
<dbReference type="GO" id="GO:0030968">
    <property type="term" value="P:endoplasmic reticulum unfolded protein response"/>
    <property type="evidence" value="ECO:0007669"/>
    <property type="project" value="TreeGrafter"/>
</dbReference>
<accession>A0A194X3E5</accession>
<evidence type="ECO:0000259" key="13">
    <source>
        <dbReference type="PROSITE" id="PS50802"/>
    </source>
</evidence>
<evidence type="ECO:0000256" key="3">
    <source>
        <dbReference type="ARBA" id="ARBA00022490"/>
    </source>
</evidence>
<dbReference type="Proteomes" id="UP000070700">
    <property type="component" value="Unassembled WGS sequence"/>
</dbReference>
<dbReference type="InterPro" id="IPR038765">
    <property type="entry name" value="Papain-like_cys_pep_sf"/>
</dbReference>
<proteinExistence type="predicted"/>
<dbReference type="GO" id="GO:0005634">
    <property type="term" value="C:nucleus"/>
    <property type="evidence" value="ECO:0007669"/>
    <property type="project" value="TreeGrafter"/>
</dbReference>
<dbReference type="InterPro" id="IPR048857">
    <property type="entry name" value="OTU1_Ubl"/>
</dbReference>
<dbReference type="KEGG" id="psco:LY89DRAFT_708415"/>
<evidence type="ECO:0000313" key="15">
    <source>
        <dbReference type="Proteomes" id="UP000070700"/>
    </source>
</evidence>
<keyword evidence="9 11" id="KW-0788">Thiol protease</keyword>
<dbReference type="GO" id="GO:0008270">
    <property type="term" value="F:zinc ion binding"/>
    <property type="evidence" value="ECO:0007669"/>
    <property type="project" value="UniProtKB-KW"/>
</dbReference>
<sequence length="367" mass="40296">MRARLRAPGGASTITLPNDATVGDLITQIIEKTSITKFDIKYGYPPQPLRLEQQEKSLPLSQLDIKLDGEQLTISPRDDGVEKETNSKQESVTPANKVASKAGGPSTSTSSRFSFTGASSESIEKSEQKKERKQVSLQRKAMEGDVPELPLPERGATLVLRVMPDDNSCLFRAFGAAVLPGDDLTMTELRSLVAAAIQADPETYSQVVLEQKPDDYCRWIQTPDAWGGFIELGILAKHFDIEICSIDVQTLRVDKFNSDRPTRCILVYSGIHYDTIVQSPSEPPHLTSTNPPEFDVRVFDNADDYILQKALELCKKLQAKHYFTDTGGMAIKCNICGVVVYGEGQAAGHAGQTGHYDMAEVRMLGGK</sequence>
<dbReference type="AlphaFoldDB" id="A0A194X3E5"/>
<feature type="domain" description="OTU" evidence="13">
    <location>
        <begin position="158"/>
        <end position="279"/>
    </location>
</feature>
<dbReference type="InterPro" id="IPR003323">
    <property type="entry name" value="OTU_dom"/>
</dbReference>
<dbReference type="GO" id="GO:0004843">
    <property type="term" value="F:cysteine-type deubiquitinase activity"/>
    <property type="evidence" value="ECO:0007669"/>
    <property type="project" value="UniProtKB-UniRule"/>
</dbReference>
<comment type="catalytic activity">
    <reaction evidence="1 11">
        <text>Thiol-dependent hydrolysis of ester, thioester, amide, peptide and isopeptide bonds formed by the C-terminal Gly of ubiquitin (a 76-residue protein attached to proteins as an intracellular targeting signal).</text>
        <dbReference type="EC" id="3.4.19.12"/>
    </reaction>
</comment>
<dbReference type="PANTHER" id="PTHR13312:SF0">
    <property type="entry name" value="UBIQUITIN THIOESTERASE OTU1"/>
    <property type="match status" value="1"/>
</dbReference>
<name>A0A194X3E5_MOLSC</name>
<dbReference type="SUPFAM" id="SSF54001">
    <property type="entry name" value="Cysteine proteinases"/>
    <property type="match status" value="1"/>
</dbReference>
<keyword evidence="10" id="KW-0862">Zinc</keyword>
<evidence type="ECO:0000256" key="8">
    <source>
        <dbReference type="ARBA" id="ARBA00022801"/>
    </source>
</evidence>
<dbReference type="EC" id="3.4.19.12" evidence="11"/>
<evidence type="ECO:0000256" key="7">
    <source>
        <dbReference type="ARBA" id="ARBA00022786"/>
    </source>
</evidence>
<dbReference type="GO" id="GO:0036503">
    <property type="term" value="P:ERAD pathway"/>
    <property type="evidence" value="ECO:0007669"/>
    <property type="project" value="TreeGrafter"/>
</dbReference>
<dbReference type="FunCoup" id="A0A194X3E5">
    <property type="interactions" value="717"/>
</dbReference>
<keyword evidence="15" id="KW-1185">Reference proteome</keyword>
<organism evidence="14 15">
    <name type="scientific">Mollisia scopiformis</name>
    <name type="common">Conifer needle endophyte fungus</name>
    <name type="synonym">Phialocephala scopiformis</name>
    <dbReference type="NCBI Taxonomy" id="149040"/>
    <lineage>
        <taxon>Eukaryota</taxon>
        <taxon>Fungi</taxon>
        <taxon>Dikarya</taxon>
        <taxon>Ascomycota</taxon>
        <taxon>Pezizomycotina</taxon>
        <taxon>Leotiomycetes</taxon>
        <taxon>Helotiales</taxon>
        <taxon>Mollisiaceae</taxon>
        <taxon>Mollisia</taxon>
    </lineage>
</organism>
<dbReference type="OrthoDB" id="65596at2759"/>
<keyword evidence="5" id="KW-0479">Metal-binding</keyword>
<comment type="function">
    <text evidence="11">Hydrolase that can remove conjugated ubiquitin from proteins and may therefore play an important regulatory role at the level of protein turnover by preventing degradation.</text>
</comment>
<keyword evidence="7 11" id="KW-0833">Ubl conjugation pathway</keyword>
<dbReference type="Gene3D" id="3.90.70.80">
    <property type="match status" value="1"/>
</dbReference>
<evidence type="ECO:0000256" key="10">
    <source>
        <dbReference type="ARBA" id="ARBA00022833"/>
    </source>
</evidence>
<gene>
    <name evidence="14" type="ORF">LY89DRAFT_708415</name>
</gene>
<dbReference type="PANTHER" id="PTHR13312">
    <property type="entry name" value="HIV-INDUCED PROTEIN-7-LIKE PROTEASE"/>
    <property type="match status" value="1"/>
</dbReference>
<keyword evidence="8 11" id="KW-0378">Hydrolase</keyword>
<evidence type="ECO:0000256" key="12">
    <source>
        <dbReference type="SAM" id="MobiDB-lite"/>
    </source>
</evidence>
<evidence type="ECO:0000256" key="6">
    <source>
        <dbReference type="ARBA" id="ARBA00022771"/>
    </source>
</evidence>
<keyword evidence="3 11" id="KW-0963">Cytoplasm</keyword>
<evidence type="ECO:0000256" key="1">
    <source>
        <dbReference type="ARBA" id="ARBA00000707"/>
    </source>
</evidence>